<dbReference type="InterPro" id="IPR002919">
    <property type="entry name" value="TIL_dom"/>
</dbReference>
<dbReference type="GO" id="GO:0004867">
    <property type="term" value="F:serine-type endopeptidase inhibitor activity"/>
    <property type="evidence" value="ECO:0007669"/>
    <property type="project" value="UniProtKB-KW"/>
</dbReference>
<organism evidence="3 4">
    <name type="scientific">Teladorsagia circumcincta</name>
    <name type="common">Brown stomach worm</name>
    <name type="synonym">Ostertagia circumcincta</name>
    <dbReference type="NCBI Taxonomy" id="45464"/>
    <lineage>
        <taxon>Eukaryota</taxon>
        <taxon>Metazoa</taxon>
        <taxon>Ecdysozoa</taxon>
        <taxon>Nematoda</taxon>
        <taxon>Chromadorea</taxon>
        <taxon>Rhabditida</taxon>
        <taxon>Rhabditina</taxon>
        <taxon>Rhabditomorpha</taxon>
        <taxon>Strongyloidea</taxon>
        <taxon>Trichostrongylidae</taxon>
        <taxon>Teladorsagia</taxon>
    </lineage>
</organism>
<dbReference type="OrthoDB" id="6236007at2759"/>
<dbReference type="AlphaFoldDB" id="A0A2G9V2D7"/>
<protein>
    <recommendedName>
        <fullName evidence="2">TIL domain-containing protein</fullName>
    </recommendedName>
</protein>
<reference evidence="3 4" key="1">
    <citation type="submission" date="2015-09" db="EMBL/GenBank/DDBJ databases">
        <title>Draft genome of the parasitic nematode Teladorsagia circumcincta isolate WARC Sus (inbred).</title>
        <authorList>
            <person name="Mitreva M."/>
        </authorList>
    </citation>
    <scope>NUCLEOTIDE SEQUENCE [LARGE SCALE GENOMIC DNA]</scope>
    <source>
        <strain evidence="3 4">S</strain>
    </source>
</reference>
<sequence length="67" mass="7363">MLPAIELFNSSKPAVLSVFLAVNTCTKQCIVNVCQCKQGFVRDISNVCVPQQDCPQDLPNDQGNFTM</sequence>
<gene>
    <name evidence="3" type="ORF">TELCIR_02047</name>
</gene>
<feature type="domain" description="TIL" evidence="2">
    <location>
        <begin position="23"/>
        <end position="54"/>
    </location>
</feature>
<keyword evidence="1" id="KW-0722">Serine protease inhibitor</keyword>
<dbReference type="Proteomes" id="UP000230423">
    <property type="component" value="Unassembled WGS sequence"/>
</dbReference>
<evidence type="ECO:0000313" key="4">
    <source>
        <dbReference type="Proteomes" id="UP000230423"/>
    </source>
</evidence>
<dbReference type="Gene3D" id="2.10.25.10">
    <property type="entry name" value="Laminin"/>
    <property type="match status" value="1"/>
</dbReference>
<dbReference type="SUPFAM" id="SSF57567">
    <property type="entry name" value="Serine protease inhibitors"/>
    <property type="match status" value="1"/>
</dbReference>
<keyword evidence="4" id="KW-1185">Reference proteome</keyword>
<proteinExistence type="predicted"/>
<evidence type="ECO:0000259" key="2">
    <source>
        <dbReference type="Pfam" id="PF01826"/>
    </source>
</evidence>
<dbReference type="EMBL" id="KZ345096">
    <property type="protein sequence ID" value="PIO75900.1"/>
    <property type="molecule type" value="Genomic_DNA"/>
</dbReference>
<name>A0A2G9V2D7_TELCI</name>
<evidence type="ECO:0000313" key="3">
    <source>
        <dbReference type="EMBL" id="PIO75900.1"/>
    </source>
</evidence>
<dbReference type="CDD" id="cd19941">
    <property type="entry name" value="TIL"/>
    <property type="match status" value="1"/>
</dbReference>
<accession>A0A2G9V2D7</accession>
<dbReference type="InterPro" id="IPR036084">
    <property type="entry name" value="Ser_inhib-like_sf"/>
</dbReference>
<dbReference type="Pfam" id="PF01826">
    <property type="entry name" value="TIL"/>
    <property type="match status" value="1"/>
</dbReference>
<evidence type="ECO:0000256" key="1">
    <source>
        <dbReference type="ARBA" id="ARBA00022900"/>
    </source>
</evidence>
<keyword evidence="1" id="KW-0646">Protease inhibitor</keyword>